<dbReference type="PRINTS" id="PR00455">
    <property type="entry name" value="HTHTETR"/>
</dbReference>
<dbReference type="PROSITE" id="PS50977">
    <property type="entry name" value="HTH_TETR_2"/>
    <property type="match status" value="1"/>
</dbReference>
<evidence type="ECO:0000313" key="6">
    <source>
        <dbReference type="EMBL" id="WEX90662.1"/>
    </source>
</evidence>
<keyword evidence="3" id="KW-0804">Transcription</keyword>
<dbReference type="PANTHER" id="PTHR30055">
    <property type="entry name" value="HTH-TYPE TRANSCRIPTIONAL REGULATOR RUTR"/>
    <property type="match status" value="1"/>
</dbReference>
<keyword evidence="7" id="KW-1185">Reference proteome</keyword>
<dbReference type="InterPro" id="IPR001647">
    <property type="entry name" value="HTH_TetR"/>
</dbReference>
<reference evidence="6 7" key="1">
    <citation type="submission" date="2023-03" db="EMBL/GenBank/DDBJ databases">
        <authorList>
            <person name="Kaur S."/>
            <person name="Espinosa-Saiz D."/>
            <person name="Velazquez E."/>
            <person name="Menendez E."/>
            <person name="diCenzo G.C."/>
        </authorList>
    </citation>
    <scope>NUCLEOTIDE SEQUENCE [LARGE SCALE GENOMIC DNA]</scope>
    <source>
        <strain evidence="6 7">LMG 24692</strain>
    </source>
</reference>
<dbReference type="InterPro" id="IPR050109">
    <property type="entry name" value="HTH-type_TetR-like_transc_reg"/>
</dbReference>
<dbReference type="InterPro" id="IPR009057">
    <property type="entry name" value="Homeodomain-like_sf"/>
</dbReference>
<dbReference type="Pfam" id="PF00440">
    <property type="entry name" value="TetR_N"/>
    <property type="match status" value="1"/>
</dbReference>
<dbReference type="Proteomes" id="UP001229355">
    <property type="component" value="Chromosome 2"/>
</dbReference>
<evidence type="ECO:0000256" key="3">
    <source>
        <dbReference type="ARBA" id="ARBA00023163"/>
    </source>
</evidence>
<dbReference type="SUPFAM" id="SSF48498">
    <property type="entry name" value="Tetracyclin repressor-like, C-terminal domain"/>
    <property type="match status" value="1"/>
</dbReference>
<keyword evidence="1" id="KW-0805">Transcription regulation</keyword>
<sequence length="207" mass="23543">MNLLVRPGIDSDEVRARILEVAEEHFRRIGYAKTSVADIASELGMSRASVYRFFPSREAIKEAICRRVLNGTAEVAFTIARRSAPPSEKLEELLTAVHHHNKTKLLDDRRMHDLIVAAMRENRPVIKAHTEQMVTVFEAIIREGIETGEFEVEDPAEAARAVKTAFMPFFHPILIEHCLRHGEDTEAGLREQIRFILKALGRSDYAR</sequence>
<feature type="domain" description="HTH tetR-type" evidence="5">
    <location>
        <begin position="12"/>
        <end position="72"/>
    </location>
</feature>
<name>A0ABY8DLT4_9HYPH</name>
<dbReference type="SUPFAM" id="SSF46689">
    <property type="entry name" value="Homeodomain-like"/>
    <property type="match status" value="1"/>
</dbReference>
<dbReference type="RefSeq" id="WP_280662625.1">
    <property type="nucleotide sequence ID" value="NZ_CP120374.1"/>
</dbReference>
<feature type="DNA-binding region" description="H-T-H motif" evidence="4">
    <location>
        <begin position="35"/>
        <end position="54"/>
    </location>
</feature>
<dbReference type="Gene3D" id="1.10.357.10">
    <property type="entry name" value="Tetracycline Repressor, domain 2"/>
    <property type="match status" value="1"/>
</dbReference>
<evidence type="ECO:0000313" key="7">
    <source>
        <dbReference type="Proteomes" id="UP001229355"/>
    </source>
</evidence>
<dbReference type="Pfam" id="PF17935">
    <property type="entry name" value="TetR_C_27"/>
    <property type="match status" value="1"/>
</dbReference>
<evidence type="ECO:0000256" key="2">
    <source>
        <dbReference type="ARBA" id="ARBA00023125"/>
    </source>
</evidence>
<proteinExistence type="predicted"/>
<evidence type="ECO:0000259" key="5">
    <source>
        <dbReference type="PROSITE" id="PS50977"/>
    </source>
</evidence>
<evidence type="ECO:0000256" key="4">
    <source>
        <dbReference type="PROSITE-ProRule" id="PRU00335"/>
    </source>
</evidence>
<dbReference type="PANTHER" id="PTHR30055:SF151">
    <property type="entry name" value="TRANSCRIPTIONAL REGULATORY PROTEIN"/>
    <property type="match status" value="1"/>
</dbReference>
<dbReference type="EMBL" id="CP120374">
    <property type="protein sequence ID" value="WEX90662.1"/>
    <property type="molecule type" value="Genomic_DNA"/>
</dbReference>
<gene>
    <name evidence="6" type="ORF">PZN02_004218</name>
</gene>
<dbReference type="InterPro" id="IPR041478">
    <property type="entry name" value="TetR_C_27"/>
</dbReference>
<evidence type="ECO:0000256" key="1">
    <source>
        <dbReference type="ARBA" id="ARBA00023015"/>
    </source>
</evidence>
<keyword evidence="2 4" id="KW-0238">DNA-binding</keyword>
<dbReference type="InterPro" id="IPR036271">
    <property type="entry name" value="Tet_transcr_reg_TetR-rel_C_sf"/>
</dbReference>
<organism evidence="6 7">
    <name type="scientific">Sinorhizobium garamanticum</name>
    <dbReference type="NCBI Taxonomy" id="680247"/>
    <lineage>
        <taxon>Bacteria</taxon>
        <taxon>Pseudomonadati</taxon>
        <taxon>Pseudomonadota</taxon>
        <taxon>Alphaproteobacteria</taxon>
        <taxon>Hyphomicrobiales</taxon>
        <taxon>Rhizobiaceae</taxon>
        <taxon>Sinorhizobium/Ensifer group</taxon>
        <taxon>Sinorhizobium</taxon>
    </lineage>
</organism>
<protein>
    <submittedName>
        <fullName evidence="6">TetR family transcriptional regulator</fullName>
    </submittedName>
</protein>
<accession>A0ABY8DLT4</accession>